<gene>
    <name evidence="2" type="ORF">GCM10007063_25880</name>
</gene>
<dbReference type="AlphaFoldDB" id="A0A917PZS6"/>
<evidence type="ECO:0000313" key="2">
    <source>
        <dbReference type="EMBL" id="GGK02393.1"/>
    </source>
</evidence>
<protein>
    <recommendedName>
        <fullName evidence="4">BtpA family membrane complex biogenesis protein</fullName>
    </recommendedName>
</protein>
<evidence type="ECO:0000256" key="1">
    <source>
        <dbReference type="ARBA" id="ARBA00006007"/>
    </source>
</evidence>
<sequence length="268" mass="29871">MENIMNSNCVAYSMIQPNPLPGSYRHTHERIDDILYQVLKETEMILENGFDGVVLQNMNDMPIKQVSSPEAIAYMTKLGYEIKQKYPELSLGVLMNWDGVAGLSVADAIGADFVRVEHLFTGVEVTSAGLLEAQCVDIANLRKRIKSDIPVFADVYETHGVPLGRKPIEDAAWESVNEAFADGLFISGKTPDESLEMVTKARQRVGNTPIFLGGGANSENVFKLLQKYDGVCVATWIKNGDMKNPIDTERAKLFMDEVKRAREMKSKY</sequence>
<comment type="similarity">
    <text evidence="1">Belongs to the BtpA family.</text>
</comment>
<dbReference type="InterPro" id="IPR011060">
    <property type="entry name" value="RibuloseP-bd_barrel"/>
</dbReference>
<reference evidence="2" key="2">
    <citation type="submission" date="2020-09" db="EMBL/GenBank/DDBJ databases">
        <authorList>
            <person name="Sun Q."/>
            <person name="Ohkuma M."/>
        </authorList>
    </citation>
    <scope>NUCLEOTIDE SEQUENCE</scope>
    <source>
        <strain evidence="2">JCM 12580</strain>
    </source>
</reference>
<dbReference type="Pfam" id="PF03437">
    <property type="entry name" value="BtpA"/>
    <property type="match status" value="1"/>
</dbReference>
<accession>A0A917PZS6</accession>
<proteinExistence type="inferred from homology"/>
<dbReference type="PANTHER" id="PTHR21381">
    <property type="entry name" value="ZGC:162297"/>
    <property type="match status" value="1"/>
</dbReference>
<dbReference type="SUPFAM" id="SSF51366">
    <property type="entry name" value="Ribulose-phoshate binding barrel"/>
    <property type="match status" value="1"/>
</dbReference>
<reference evidence="2" key="1">
    <citation type="journal article" date="2014" name="Int. J. Syst. Evol. Microbiol.">
        <title>Complete genome sequence of Corynebacterium casei LMG S-19264T (=DSM 44701T), isolated from a smear-ripened cheese.</title>
        <authorList>
            <consortium name="US DOE Joint Genome Institute (JGI-PGF)"/>
            <person name="Walter F."/>
            <person name="Albersmeier A."/>
            <person name="Kalinowski J."/>
            <person name="Ruckert C."/>
        </authorList>
    </citation>
    <scope>NUCLEOTIDE SEQUENCE</scope>
    <source>
        <strain evidence="2">JCM 12580</strain>
    </source>
</reference>
<dbReference type="PANTHER" id="PTHR21381:SF3">
    <property type="entry name" value="SGC REGION PROTEIN SGCQ-RELATED"/>
    <property type="match status" value="1"/>
</dbReference>
<evidence type="ECO:0008006" key="4">
    <source>
        <dbReference type="Google" id="ProtNLM"/>
    </source>
</evidence>
<organism evidence="2 3">
    <name type="scientific">Lentibacillus kapialis</name>
    <dbReference type="NCBI Taxonomy" id="340214"/>
    <lineage>
        <taxon>Bacteria</taxon>
        <taxon>Bacillati</taxon>
        <taxon>Bacillota</taxon>
        <taxon>Bacilli</taxon>
        <taxon>Bacillales</taxon>
        <taxon>Bacillaceae</taxon>
        <taxon>Lentibacillus</taxon>
    </lineage>
</organism>
<dbReference type="EMBL" id="BMNQ01000044">
    <property type="protein sequence ID" value="GGK02393.1"/>
    <property type="molecule type" value="Genomic_DNA"/>
</dbReference>
<dbReference type="PIRSF" id="PIRSF005956">
    <property type="entry name" value="BtpA"/>
    <property type="match status" value="1"/>
</dbReference>
<keyword evidence="3" id="KW-1185">Reference proteome</keyword>
<comment type="caution">
    <text evidence="2">The sequence shown here is derived from an EMBL/GenBank/DDBJ whole genome shotgun (WGS) entry which is preliminary data.</text>
</comment>
<evidence type="ECO:0000313" key="3">
    <source>
        <dbReference type="Proteomes" id="UP000658382"/>
    </source>
</evidence>
<dbReference type="NCBIfam" id="TIGR00259">
    <property type="entry name" value="thylakoid_BtpA"/>
    <property type="match status" value="1"/>
</dbReference>
<dbReference type="Proteomes" id="UP000658382">
    <property type="component" value="Unassembled WGS sequence"/>
</dbReference>
<dbReference type="InterPro" id="IPR005137">
    <property type="entry name" value="BtpA"/>
</dbReference>
<name>A0A917PZS6_9BACI</name>
<dbReference type="RefSeq" id="WP_188633525.1">
    <property type="nucleotide sequence ID" value="NZ_BMNQ01000044.1"/>
</dbReference>